<evidence type="ECO:0000256" key="7">
    <source>
        <dbReference type="ARBA" id="ARBA00047761"/>
    </source>
</evidence>
<keyword evidence="11" id="KW-0472">Membrane</keyword>
<evidence type="ECO:0000313" key="13">
    <source>
        <dbReference type="EMBL" id="PIC36012.1"/>
    </source>
</evidence>
<dbReference type="Gene3D" id="3.60.21.10">
    <property type="match status" value="1"/>
</dbReference>
<keyword evidence="5" id="KW-0904">Protein phosphatase</keyword>
<dbReference type="STRING" id="1611254.A0A2G5U905"/>
<feature type="compositionally biased region" description="Acidic residues" evidence="10">
    <location>
        <begin position="1089"/>
        <end position="1118"/>
    </location>
</feature>
<feature type="domain" description="Serine/threonine specific protein phosphatases" evidence="12">
    <location>
        <begin position="1294"/>
        <end position="1583"/>
    </location>
</feature>
<feature type="transmembrane region" description="Helical" evidence="11">
    <location>
        <begin position="760"/>
        <end position="781"/>
    </location>
</feature>
<gene>
    <name evidence="13" type="primary">Cnig_chr_IV.g15170</name>
    <name evidence="13" type="ORF">B9Z55_015170</name>
</gene>
<evidence type="ECO:0000256" key="5">
    <source>
        <dbReference type="ARBA" id="ARBA00022912"/>
    </source>
</evidence>
<feature type="region of interest" description="Disordered" evidence="10">
    <location>
        <begin position="1585"/>
        <end position="1723"/>
    </location>
</feature>
<evidence type="ECO:0000259" key="12">
    <source>
        <dbReference type="SMART" id="SM00156"/>
    </source>
</evidence>
<evidence type="ECO:0000256" key="8">
    <source>
        <dbReference type="ARBA" id="ARBA00048336"/>
    </source>
</evidence>
<evidence type="ECO:0000256" key="11">
    <source>
        <dbReference type="SAM" id="Phobius"/>
    </source>
</evidence>
<dbReference type="GO" id="GO:0005634">
    <property type="term" value="C:nucleus"/>
    <property type="evidence" value="ECO:0007669"/>
    <property type="project" value="TreeGrafter"/>
</dbReference>
<feature type="region of interest" description="Disordered" evidence="10">
    <location>
        <begin position="1069"/>
        <end position="1125"/>
    </location>
</feature>
<keyword evidence="14" id="KW-1185">Reference proteome</keyword>
<sequence length="1723" mass="195007">MEDREARDAAKKERTLNNLLPVVVEELRTYGYIVDLVAVRQDLKDGKIQLEPVVTELLNKRKESIDALKSGKLAGLSNDLEGLAKKVEESCGVQGENCRELDKVDEGIKNIAKIDASALKNYGEVLKKGSSLDVLSIVKTSWPAGIEQKVDVMKTLLSKTTKNMTSDEKNQLTGDLSRNPGEIITLIGKFDVKFSPEQVEVLKGDKVKEALRNANPSFSTFASQQLNFEFIHERLTDLEKITNGMKTHLSDDFYESMKSKISAFRDIVGREYLSVEERTVMPGFPDGSENLKNAALGMKSDFIKRVVTSDRGRSFLKTLESFGEDLMKELQPFLDPTVPKMSPSESLKITDNFMNTLESARKETSNFDKIGPFTECVEKLQKFAKSVKVNDWSSEFYSIEAVKDKLQSYAKEFNQITLATVELKNFQQKVSGEKILEKFDKYQDKEKLIKELEGWETQFKKVETTELARWRKSTNIDELVDENRNWLRENDVGSVLKCLQDTAMINDAKKLIEKDQSELSALISLQPTDATTSKVIAMVAHEEKVANAWTSKFNSPEKMKITGIDSPWSDPRKVSTDFNRSLRIHSDLVEIVKNKDLFNRLLASVKEMKDSIEKHGGPDKNKRLAVIDKFVNYVKNLQNLIKAGDSIQVAPPTDLKSYEPFFPQNLNFSSYDQIEFKEFVDILQKVNSSFPTPEDADVLRPLGLNFVNGDNYLVLGWNAMSSTIAFFVTMTGAPFIQQQLSGSYLSTTVMTIDESTGLPYWVWILIGLGVPFSVALFLGYLRYRHLKKKANKGYNKLQNGKQNMKPSKESNFGLDNKADVHYLYNQRRDPDETEYERLKDPVARKPFELDKKKAKDLKKQIRKQLKLAAETIRKIEQLEEERRKIDAIYDKVDADTLVDWVWPDISEEEIRESMKGRVGQLSEEEMKAYENAVVDIRPPGLTFYCGVGREIFEERMTDLLEDKENATHLINSLVDSLCNGKMNTKQDIHNELLETSSRVRRTYEELAQPREKGGAERVLDSCASLYNTVDSACDSVYVGIVNCFNCFKSSKKDEEEDCERLLGKGDNLDDLEKGIRTTKSKETKKEPNLETEESSEDDGSLLDSEEEEEEEEDEENFDESDKKTLNQIGVDPAKFEAALDQTNIPNIDELLALLKAGIYPNKKVDPVSSAGEPGFFGRLWGSLSRAVAGGERRPKTEEEANLVGEYNLEDMDALELVGWHKKRACYHDKYKSVDKSKLEKKWFDGPIRDENGEIDYVKLLTQMMKPKFISRNVVKHKPKPIENRDQIPKYHYHLRFDDLVPIVLKATELFKEDPAVLRLNRPIIINVTDIHGRYRDCLWNFISYIRDKKVTILFSGDVVDRGPRSMDCFLMMCLMKICYPNNFYYARGNHETNGVNAFYGFLEECAFNLGFDDGTKFWMLANYLCNELPVASILQNAVLSVHGGIAKEMVDFEGLQKLIDEILKRPTTHLQAKLNKNFMWSDVEHSYPVIFDGVAMEFFERAGRGGEFVDLFTPYAAANVLKKLRLKLIVRGHQVMPTGIEVSVNFSVVTAYSSTCNNGNNMGCHLIITPDLVVVPIRFINDVDKPYGDGRTDEQKEYDSVRRQLPEGWVPNPPKTHRQVTGNSVGKPPANKGKNKAKKSVEKQTAKTKNKSSGSSVAKKAAKTTDKQADSSIDDTATTSTSKPIDVAADEAGKSVDKSIDKSVGKSVDNSTDESADKTAIGL</sequence>
<dbReference type="PANTHER" id="PTHR11668">
    <property type="entry name" value="SERINE/THREONINE PROTEIN PHOSPHATASE"/>
    <property type="match status" value="1"/>
</dbReference>
<dbReference type="EC" id="3.1.3.16" evidence="2"/>
<evidence type="ECO:0000256" key="9">
    <source>
        <dbReference type="SAM" id="Coils"/>
    </source>
</evidence>
<dbReference type="GO" id="GO:0005737">
    <property type="term" value="C:cytoplasm"/>
    <property type="evidence" value="ECO:0007669"/>
    <property type="project" value="TreeGrafter"/>
</dbReference>
<dbReference type="CDD" id="cd00144">
    <property type="entry name" value="MPP_PPP_family"/>
    <property type="match status" value="1"/>
</dbReference>
<reference evidence="14" key="1">
    <citation type="submission" date="2017-10" db="EMBL/GenBank/DDBJ databases">
        <title>Rapid genome shrinkage in a self-fertile nematode reveals novel sperm competition proteins.</title>
        <authorList>
            <person name="Yin D."/>
            <person name="Schwarz E.M."/>
            <person name="Thomas C.G."/>
            <person name="Felde R.L."/>
            <person name="Korf I.F."/>
            <person name="Cutter A.D."/>
            <person name="Schartner C.M."/>
            <person name="Ralston E.J."/>
            <person name="Meyer B.J."/>
            <person name="Haag E.S."/>
        </authorList>
    </citation>
    <scope>NUCLEOTIDE SEQUENCE [LARGE SCALE GENOMIC DNA]</scope>
    <source>
        <strain evidence="14">JU1422</strain>
    </source>
</reference>
<protein>
    <recommendedName>
        <fullName evidence="2">protein-serine/threonine phosphatase</fullName>
        <ecNumber evidence="2">3.1.3.16</ecNumber>
    </recommendedName>
</protein>
<dbReference type="InterPro" id="IPR050341">
    <property type="entry name" value="PP1_catalytic_subunit"/>
</dbReference>
<comment type="caution">
    <text evidence="13">The sequence shown here is derived from an EMBL/GenBank/DDBJ whole genome shotgun (WGS) entry which is preliminary data.</text>
</comment>
<dbReference type="GO" id="GO:0046872">
    <property type="term" value="F:metal ion binding"/>
    <property type="evidence" value="ECO:0007669"/>
    <property type="project" value="UniProtKB-KW"/>
</dbReference>
<dbReference type="InterPro" id="IPR029052">
    <property type="entry name" value="Metallo-depent_PP-like"/>
</dbReference>
<dbReference type="InterPro" id="IPR004843">
    <property type="entry name" value="Calcineurin-like_PHP"/>
</dbReference>
<feature type="compositionally biased region" description="Basic and acidic residues" evidence="10">
    <location>
        <begin position="1069"/>
        <end position="1088"/>
    </location>
</feature>
<dbReference type="SUPFAM" id="SSF56300">
    <property type="entry name" value="Metallo-dependent phosphatases"/>
    <property type="match status" value="1"/>
</dbReference>
<keyword evidence="3" id="KW-0479">Metal-binding</keyword>
<keyword evidence="11" id="KW-0812">Transmembrane</keyword>
<comment type="catalytic activity">
    <reaction evidence="8">
        <text>O-phospho-L-threonyl-[protein] + H2O = L-threonyl-[protein] + phosphate</text>
        <dbReference type="Rhea" id="RHEA:47004"/>
        <dbReference type="Rhea" id="RHEA-COMP:11060"/>
        <dbReference type="Rhea" id="RHEA-COMP:11605"/>
        <dbReference type="ChEBI" id="CHEBI:15377"/>
        <dbReference type="ChEBI" id="CHEBI:30013"/>
        <dbReference type="ChEBI" id="CHEBI:43474"/>
        <dbReference type="ChEBI" id="CHEBI:61977"/>
        <dbReference type="EC" id="3.1.3.16"/>
    </reaction>
</comment>
<keyword evidence="6" id="KW-0464">Manganese</keyword>
<evidence type="ECO:0000256" key="3">
    <source>
        <dbReference type="ARBA" id="ARBA00022723"/>
    </source>
</evidence>
<accession>A0A2G5U905</accession>
<evidence type="ECO:0000256" key="1">
    <source>
        <dbReference type="ARBA" id="ARBA00001936"/>
    </source>
</evidence>
<evidence type="ECO:0000313" key="14">
    <source>
        <dbReference type="Proteomes" id="UP000230233"/>
    </source>
</evidence>
<name>A0A2G5U905_9PELO</name>
<dbReference type="Proteomes" id="UP000230233">
    <property type="component" value="Chromosome IV"/>
</dbReference>
<dbReference type="GO" id="GO:0004722">
    <property type="term" value="F:protein serine/threonine phosphatase activity"/>
    <property type="evidence" value="ECO:0007669"/>
    <property type="project" value="UniProtKB-EC"/>
</dbReference>
<feature type="coiled-coil region" evidence="9">
    <location>
        <begin position="851"/>
        <end position="895"/>
    </location>
</feature>
<organism evidence="13 14">
    <name type="scientific">Caenorhabditis nigoni</name>
    <dbReference type="NCBI Taxonomy" id="1611254"/>
    <lineage>
        <taxon>Eukaryota</taxon>
        <taxon>Metazoa</taxon>
        <taxon>Ecdysozoa</taxon>
        <taxon>Nematoda</taxon>
        <taxon>Chromadorea</taxon>
        <taxon>Rhabditida</taxon>
        <taxon>Rhabditina</taxon>
        <taxon>Rhabditomorpha</taxon>
        <taxon>Rhabditoidea</taxon>
        <taxon>Rhabditidae</taxon>
        <taxon>Peloderinae</taxon>
        <taxon>Caenorhabditis</taxon>
    </lineage>
</organism>
<evidence type="ECO:0000256" key="2">
    <source>
        <dbReference type="ARBA" id="ARBA00013081"/>
    </source>
</evidence>
<feature type="compositionally biased region" description="Basic and acidic residues" evidence="10">
    <location>
        <begin position="1585"/>
        <end position="1605"/>
    </location>
</feature>
<comment type="cofactor">
    <cofactor evidence="1">
        <name>Mn(2+)</name>
        <dbReference type="ChEBI" id="CHEBI:29035"/>
    </cofactor>
</comment>
<proteinExistence type="predicted"/>
<evidence type="ECO:0000256" key="6">
    <source>
        <dbReference type="ARBA" id="ARBA00023211"/>
    </source>
</evidence>
<comment type="catalytic activity">
    <reaction evidence="7">
        <text>O-phospho-L-seryl-[protein] + H2O = L-seryl-[protein] + phosphate</text>
        <dbReference type="Rhea" id="RHEA:20629"/>
        <dbReference type="Rhea" id="RHEA-COMP:9863"/>
        <dbReference type="Rhea" id="RHEA-COMP:11604"/>
        <dbReference type="ChEBI" id="CHEBI:15377"/>
        <dbReference type="ChEBI" id="CHEBI:29999"/>
        <dbReference type="ChEBI" id="CHEBI:43474"/>
        <dbReference type="ChEBI" id="CHEBI:83421"/>
        <dbReference type="EC" id="3.1.3.16"/>
    </reaction>
</comment>
<dbReference type="SMART" id="SM00156">
    <property type="entry name" value="PP2Ac"/>
    <property type="match status" value="1"/>
</dbReference>
<keyword evidence="11" id="KW-1133">Transmembrane helix</keyword>
<dbReference type="Pfam" id="PF00149">
    <property type="entry name" value="Metallophos"/>
    <property type="match status" value="1"/>
</dbReference>
<dbReference type="InterPro" id="IPR006186">
    <property type="entry name" value="Ser/Thr-sp_prot-phosphatase"/>
</dbReference>
<dbReference type="OrthoDB" id="10267127at2759"/>
<keyword evidence="4" id="KW-0378">Hydrolase</keyword>
<evidence type="ECO:0000256" key="10">
    <source>
        <dbReference type="SAM" id="MobiDB-lite"/>
    </source>
</evidence>
<keyword evidence="9" id="KW-0175">Coiled coil</keyword>
<evidence type="ECO:0000256" key="4">
    <source>
        <dbReference type="ARBA" id="ARBA00022801"/>
    </source>
</evidence>
<dbReference type="PRINTS" id="PR00114">
    <property type="entry name" value="STPHPHTASE"/>
</dbReference>
<feature type="compositionally biased region" description="Low complexity" evidence="10">
    <location>
        <begin position="1670"/>
        <end position="1682"/>
    </location>
</feature>
<dbReference type="PANTHER" id="PTHR11668:SF300">
    <property type="entry name" value="SERINE_THREONINE-PROTEIN PHOSPHATASE"/>
    <property type="match status" value="1"/>
</dbReference>
<dbReference type="EMBL" id="PDUG01000004">
    <property type="protein sequence ID" value="PIC36012.1"/>
    <property type="molecule type" value="Genomic_DNA"/>
</dbReference>
<feature type="compositionally biased region" description="Basic and acidic residues" evidence="10">
    <location>
        <begin position="1691"/>
        <end position="1704"/>
    </location>
</feature>